<organism evidence="2">
    <name type="scientific">Pyricularia oryzae (strain Y34)</name>
    <name type="common">Rice blast fungus</name>
    <name type="synonym">Magnaporthe oryzae</name>
    <dbReference type="NCBI Taxonomy" id="1143189"/>
    <lineage>
        <taxon>Eukaryota</taxon>
        <taxon>Fungi</taxon>
        <taxon>Dikarya</taxon>
        <taxon>Ascomycota</taxon>
        <taxon>Pezizomycotina</taxon>
        <taxon>Sordariomycetes</taxon>
        <taxon>Sordariomycetidae</taxon>
        <taxon>Magnaporthales</taxon>
        <taxon>Pyriculariaceae</taxon>
        <taxon>Pyricularia</taxon>
    </lineage>
</organism>
<protein>
    <submittedName>
        <fullName evidence="2">Uncharacterized protein</fullName>
    </submittedName>
</protein>
<keyword evidence="1" id="KW-1133">Transmembrane helix</keyword>
<name>A0AA97PID9_PYRO3</name>
<proteinExistence type="predicted"/>
<dbReference type="EMBL" id="JH793314">
    <property type="protein sequence ID" value="ELQ35737.1"/>
    <property type="molecule type" value="Genomic_DNA"/>
</dbReference>
<sequence length="316" mass="35185">MPSLPTDSHDGHCFVKEHPSATSQDPNVDCNAVACVSIGFDDASVRSRHSARMTCIMVVRGFVAAITTIGIAKVVAAGACFRIFGECNSRLTSQKDKINCLFGVSKEPRSMVAVSSPLCVVFRGAVGNRFKEQNARDQETESLKSEPELAALLFTAPRNNPPKYHVRPTNKSKGIICKLHGGGAAAISTEKPIKRGKPRESALLNRMIPDPATLQEQSGSLPFIALFVHVENDTKFSRPEAKHQLEMHKELKGRDGWGEPWWAEHQGDVQKRIVKEVRDYRLKRDLRPFDFNYSEHKEIPVGLPRQTDPETFDLSR</sequence>
<evidence type="ECO:0000256" key="1">
    <source>
        <dbReference type="SAM" id="Phobius"/>
    </source>
</evidence>
<dbReference type="AlphaFoldDB" id="A0AA97PID9"/>
<keyword evidence="1" id="KW-0472">Membrane</keyword>
<dbReference type="Proteomes" id="UP000011086">
    <property type="component" value="Unassembled WGS sequence"/>
</dbReference>
<keyword evidence="1" id="KW-0812">Transmembrane</keyword>
<gene>
    <name evidence="2" type="ORF">OOU_Y34scaffold00692g40</name>
</gene>
<feature type="transmembrane region" description="Helical" evidence="1">
    <location>
        <begin position="58"/>
        <end position="84"/>
    </location>
</feature>
<reference evidence="2" key="1">
    <citation type="journal article" date="2012" name="PLoS Genet.">
        <title>Comparative analysis of the genomes of two field isolates of the rice blast fungus Magnaporthe oryzae.</title>
        <authorList>
            <person name="Xue M."/>
            <person name="Yang J."/>
            <person name="Li Z."/>
            <person name="Hu S."/>
            <person name="Yao N."/>
            <person name="Dean R.A."/>
            <person name="Zhao W."/>
            <person name="Shen M."/>
            <person name="Zhang H."/>
            <person name="Li C."/>
            <person name="Liu L."/>
            <person name="Cao L."/>
            <person name="Xu X."/>
            <person name="Xing Y."/>
            <person name="Hsiang T."/>
            <person name="Zhang Z."/>
            <person name="Xu J.R."/>
            <person name="Peng Y.L."/>
        </authorList>
    </citation>
    <scope>NUCLEOTIDE SEQUENCE</scope>
    <source>
        <strain evidence="2">Y34</strain>
    </source>
</reference>
<accession>A0AA97PID9</accession>
<evidence type="ECO:0000313" key="2">
    <source>
        <dbReference type="EMBL" id="ELQ35737.1"/>
    </source>
</evidence>